<evidence type="ECO:0000256" key="9">
    <source>
        <dbReference type="ARBA" id="ARBA00022840"/>
    </source>
</evidence>
<dbReference type="PROSITE" id="PS00108">
    <property type="entry name" value="PROTEIN_KINASE_ST"/>
    <property type="match status" value="1"/>
</dbReference>
<feature type="transmembrane region" description="Helical" evidence="14">
    <location>
        <begin position="425"/>
        <end position="447"/>
    </location>
</feature>
<evidence type="ECO:0000256" key="12">
    <source>
        <dbReference type="SAM" id="Coils"/>
    </source>
</evidence>
<proteinExistence type="inferred from homology"/>
<keyword evidence="14" id="KW-0472">Membrane</keyword>
<dbReference type="Gene3D" id="1.10.510.10">
    <property type="entry name" value="Transferase(Phosphotransferase) domain 1"/>
    <property type="match status" value="1"/>
</dbReference>
<dbReference type="InterPro" id="IPR001245">
    <property type="entry name" value="Ser-Thr/Tyr_kinase_cat_dom"/>
</dbReference>
<keyword evidence="8 16" id="KW-0418">Kinase</keyword>
<dbReference type="eggNOG" id="COG0515">
    <property type="taxonomic scope" value="Bacteria"/>
</dbReference>
<dbReference type="SUPFAM" id="SSF56112">
    <property type="entry name" value="Protein kinase-like (PK-like)"/>
    <property type="match status" value="1"/>
</dbReference>
<evidence type="ECO:0000256" key="3">
    <source>
        <dbReference type="ARBA" id="ARBA00010886"/>
    </source>
</evidence>
<keyword evidence="6" id="KW-0808">Transferase</keyword>
<evidence type="ECO:0000256" key="10">
    <source>
        <dbReference type="ARBA" id="ARBA00023212"/>
    </source>
</evidence>
<feature type="coiled-coil region" evidence="12">
    <location>
        <begin position="452"/>
        <end position="486"/>
    </location>
</feature>
<evidence type="ECO:0000256" key="7">
    <source>
        <dbReference type="ARBA" id="ARBA00022741"/>
    </source>
</evidence>
<feature type="compositionally biased region" description="Pro residues" evidence="13">
    <location>
        <begin position="672"/>
        <end position="683"/>
    </location>
</feature>
<dbReference type="OrthoDB" id="6111975at2"/>
<evidence type="ECO:0000256" key="5">
    <source>
        <dbReference type="ARBA" id="ARBA00022527"/>
    </source>
</evidence>
<evidence type="ECO:0000256" key="2">
    <source>
        <dbReference type="ARBA" id="ARBA00004647"/>
    </source>
</evidence>
<gene>
    <name evidence="16" type="ordered locus">Psta_3450</name>
</gene>
<evidence type="ECO:0000256" key="8">
    <source>
        <dbReference type="ARBA" id="ARBA00022777"/>
    </source>
</evidence>
<evidence type="ECO:0000256" key="13">
    <source>
        <dbReference type="SAM" id="MobiDB-lite"/>
    </source>
</evidence>
<keyword evidence="12" id="KW-0175">Coiled coil</keyword>
<reference evidence="16 17" key="1">
    <citation type="journal article" date="2009" name="Stand. Genomic Sci.">
        <title>Complete genome sequence of Pirellula staleyi type strain (ATCC 27377).</title>
        <authorList>
            <person name="Clum A."/>
            <person name="Tindall B.J."/>
            <person name="Sikorski J."/>
            <person name="Ivanova N."/>
            <person name="Mavrommatis K."/>
            <person name="Lucas S."/>
            <person name="Glavina del Rio T."/>
            <person name="Nolan M."/>
            <person name="Chen F."/>
            <person name="Tice H."/>
            <person name="Pitluck S."/>
            <person name="Cheng J.F."/>
            <person name="Chertkov O."/>
            <person name="Brettin T."/>
            <person name="Han C."/>
            <person name="Detter J.C."/>
            <person name="Kuske C."/>
            <person name="Bruce D."/>
            <person name="Goodwin L."/>
            <person name="Ovchinikova G."/>
            <person name="Pati A."/>
            <person name="Mikhailova N."/>
            <person name="Chen A."/>
            <person name="Palaniappan K."/>
            <person name="Land M."/>
            <person name="Hauser L."/>
            <person name="Chang Y.J."/>
            <person name="Jeffries C.D."/>
            <person name="Chain P."/>
            <person name="Rohde M."/>
            <person name="Goker M."/>
            <person name="Bristow J."/>
            <person name="Eisen J.A."/>
            <person name="Markowitz V."/>
            <person name="Hugenholtz P."/>
            <person name="Kyrpides N.C."/>
            <person name="Klenk H.P."/>
            <person name="Lapidus A."/>
        </authorList>
    </citation>
    <scope>NUCLEOTIDE SEQUENCE [LARGE SCALE GENOMIC DNA]</scope>
    <source>
        <strain evidence="17">ATCC 27377 / DSM 6068 / ICPB 4128</strain>
    </source>
</reference>
<comment type="subcellular location">
    <subcellularLocation>
        <location evidence="1">Cytoplasm</location>
        <location evidence="1">Cytoskeleton</location>
        <location evidence="1">Microtubule organizing center</location>
        <location evidence="1">Centrosome</location>
    </subcellularLocation>
    <subcellularLocation>
        <location evidence="2">Cytoplasm</location>
        <location evidence="2">Cytoskeleton</location>
        <location evidence="2">Spindle pole</location>
    </subcellularLocation>
</comment>
<evidence type="ECO:0000313" key="16">
    <source>
        <dbReference type="EMBL" id="ADB18112.1"/>
    </source>
</evidence>
<dbReference type="GO" id="GO:0005813">
    <property type="term" value="C:centrosome"/>
    <property type="evidence" value="ECO:0007669"/>
    <property type="project" value="UniProtKB-SubCell"/>
</dbReference>
<keyword evidence="14" id="KW-0812">Transmembrane</keyword>
<evidence type="ECO:0000259" key="15">
    <source>
        <dbReference type="PROSITE" id="PS50011"/>
    </source>
</evidence>
<accession>D2QYF3</accession>
<dbReference type="InterPro" id="IPR008271">
    <property type="entry name" value="Ser/Thr_kinase_AS"/>
</dbReference>
<dbReference type="GO" id="GO:0005524">
    <property type="term" value="F:ATP binding"/>
    <property type="evidence" value="ECO:0007669"/>
    <property type="project" value="UniProtKB-UniRule"/>
</dbReference>
<feature type="region of interest" description="Disordered" evidence="13">
    <location>
        <begin position="667"/>
        <end position="707"/>
    </location>
</feature>
<dbReference type="Pfam" id="PF07714">
    <property type="entry name" value="PK_Tyr_Ser-Thr"/>
    <property type="match status" value="1"/>
</dbReference>
<evidence type="ECO:0000313" key="17">
    <source>
        <dbReference type="Proteomes" id="UP000001887"/>
    </source>
</evidence>
<dbReference type="HOGENOM" id="CLU_358578_0_0_0"/>
<dbReference type="FunFam" id="1.10.510.10:FF:000021">
    <property type="entry name" value="Serine/threonine protein kinase"/>
    <property type="match status" value="1"/>
</dbReference>
<keyword evidence="5 16" id="KW-0723">Serine/threonine-protein kinase</keyword>
<dbReference type="KEGG" id="psl:Psta_3450"/>
<dbReference type="AlphaFoldDB" id="D2QYF3"/>
<keyword evidence="10" id="KW-0963">Cytoplasm</keyword>
<dbReference type="PANTHER" id="PTHR43289:SF34">
    <property type="entry name" value="SERINE_THREONINE-PROTEIN KINASE YBDM-RELATED"/>
    <property type="match status" value="1"/>
</dbReference>
<comment type="similarity">
    <text evidence="3">Belongs to the protein kinase superfamily. NEK Ser/Thr protein kinase family. NIMA subfamily.</text>
</comment>
<sequence length="744" mass="83343">MTDPHSLVDNDEDPRVFEVVQEYLQQIEAGGYPNRTELAAKYPELTATIEPYLDAIEMLHQARPNLRDSGNLAADRSVAKPLAIGQPLGDFQLVRQIGRGGMGVVYEAIQLSLSRKVAVKVLPFAAALDARQLQRFRNEAQAAAALHHAHIVPVYGIGHERGVHFYVMQLIAGNNLASLIDRMRLEALGKSHDGYSDTEILPPSEPAAPQSQIETGPTAGAELTTRRVHQKKEYFRSAAKMIAQAADALDYAHSLGIVHRDVKPANILVDESGSIWVADFGLAQIQTDHGLTHTGDLLGTLRYMSPEQAAGRSGQIDHRTDVYSLGATLYELLTLRSLFEADNRQSLLCQILENEPRSLRSCERSIPKELETITLKALAKSPSDRYASAREMCDDLQRYLSDLPIRARKPTLLERVSKWGRRHRGIVIAAVSTLALLVAGLTIAVGMTASAYQRERVKAAEAAKQFDRAEQNFQQARAAVDEFTRIAEESLTGHPMMESARIRMLQSALAYYQTFIEQHRNEHSLQVELEESMSKVEQILDELYTIAGAGKYILLLHPEVERELDLTQPQIATIRDFDMKWRALFRDFGGNVTRTAREQQRLVLAREQDAAIRELLSEAQEARFQQLVWQDEGPRALEDQTLADQLQLSTAQRAEIRRLLAEYPSFRMGPPRHLPPGPEPPFAPEGAHFPRPNGPPPPGHDRFSQASSEILEREFAKILTQDQQTKWKQLLGEPLTLRNRSDLP</sequence>
<dbReference type="PROSITE" id="PS00107">
    <property type="entry name" value="PROTEIN_KINASE_ATP"/>
    <property type="match status" value="1"/>
</dbReference>
<organism evidence="16 17">
    <name type="scientific">Pirellula staleyi (strain ATCC 27377 / DSM 6068 / ICPB 4128)</name>
    <name type="common">Pirella staleyi</name>
    <dbReference type="NCBI Taxonomy" id="530564"/>
    <lineage>
        <taxon>Bacteria</taxon>
        <taxon>Pseudomonadati</taxon>
        <taxon>Planctomycetota</taxon>
        <taxon>Planctomycetia</taxon>
        <taxon>Pirellulales</taxon>
        <taxon>Pirellulaceae</taxon>
        <taxon>Pirellula</taxon>
    </lineage>
</organism>
<dbReference type="STRING" id="530564.Psta_3450"/>
<dbReference type="PROSITE" id="PS50011">
    <property type="entry name" value="PROTEIN_KINASE_DOM"/>
    <property type="match status" value="1"/>
</dbReference>
<dbReference type="EMBL" id="CP001848">
    <property type="protein sequence ID" value="ADB18112.1"/>
    <property type="molecule type" value="Genomic_DNA"/>
</dbReference>
<dbReference type="Gene3D" id="3.30.200.20">
    <property type="entry name" value="Phosphorylase Kinase, domain 1"/>
    <property type="match status" value="1"/>
</dbReference>
<dbReference type="GO" id="GO:0004674">
    <property type="term" value="F:protein serine/threonine kinase activity"/>
    <property type="evidence" value="ECO:0007669"/>
    <property type="project" value="UniProtKB-KW"/>
</dbReference>
<keyword evidence="10" id="KW-0206">Cytoskeleton</keyword>
<evidence type="ECO:0000256" key="1">
    <source>
        <dbReference type="ARBA" id="ARBA00004300"/>
    </source>
</evidence>
<feature type="domain" description="Protein kinase" evidence="15">
    <location>
        <begin position="91"/>
        <end position="400"/>
    </location>
</feature>
<dbReference type="PANTHER" id="PTHR43289">
    <property type="entry name" value="MITOGEN-ACTIVATED PROTEIN KINASE KINASE KINASE 20-RELATED"/>
    <property type="match status" value="1"/>
</dbReference>
<keyword evidence="9 11" id="KW-0067">ATP-binding</keyword>
<feature type="binding site" evidence="11">
    <location>
        <position position="120"/>
    </location>
    <ligand>
        <name>ATP</name>
        <dbReference type="ChEBI" id="CHEBI:30616"/>
    </ligand>
</feature>
<name>D2QYF3_PIRSD</name>
<evidence type="ECO:0000256" key="6">
    <source>
        <dbReference type="ARBA" id="ARBA00022679"/>
    </source>
</evidence>
<dbReference type="InterPro" id="IPR017441">
    <property type="entry name" value="Protein_kinase_ATP_BS"/>
</dbReference>
<protein>
    <recommendedName>
        <fullName evidence="4">non-specific serine/threonine protein kinase</fullName>
        <ecNumber evidence="4">2.7.11.1</ecNumber>
    </recommendedName>
</protein>
<keyword evidence="14" id="KW-1133">Transmembrane helix</keyword>
<keyword evidence="17" id="KW-1185">Reference proteome</keyword>
<dbReference type="SMART" id="SM00220">
    <property type="entry name" value="S_TKc"/>
    <property type="match status" value="1"/>
</dbReference>
<feature type="region of interest" description="Disordered" evidence="13">
    <location>
        <begin position="198"/>
        <end position="224"/>
    </location>
</feature>
<evidence type="ECO:0000256" key="14">
    <source>
        <dbReference type="SAM" id="Phobius"/>
    </source>
</evidence>
<dbReference type="EC" id="2.7.11.1" evidence="4"/>
<dbReference type="InterPro" id="IPR011009">
    <property type="entry name" value="Kinase-like_dom_sf"/>
</dbReference>
<dbReference type="CDD" id="cd14014">
    <property type="entry name" value="STKc_PknB_like"/>
    <property type="match status" value="1"/>
</dbReference>
<dbReference type="Proteomes" id="UP000001887">
    <property type="component" value="Chromosome"/>
</dbReference>
<dbReference type="InterPro" id="IPR000719">
    <property type="entry name" value="Prot_kinase_dom"/>
</dbReference>
<evidence type="ECO:0000256" key="4">
    <source>
        <dbReference type="ARBA" id="ARBA00012513"/>
    </source>
</evidence>
<dbReference type="GO" id="GO:0000922">
    <property type="term" value="C:spindle pole"/>
    <property type="evidence" value="ECO:0007669"/>
    <property type="project" value="UniProtKB-SubCell"/>
</dbReference>
<keyword evidence="7 11" id="KW-0547">Nucleotide-binding</keyword>
<evidence type="ECO:0000256" key="11">
    <source>
        <dbReference type="PROSITE-ProRule" id="PRU10141"/>
    </source>
</evidence>